<feature type="domain" description="DUF7033" evidence="1">
    <location>
        <begin position="17"/>
        <end position="104"/>
    </location>
</feature>
<organism evidence="2 3">
    <name type="scientific">Phycicoccus endophyticus</name>
    <dbReference type="NCBI Taxonomy" id="1690220"/>
    <lineage>
        <taxon>Bacteria</taxon>
        <taxon>Bacillati</taxon>
        <taxon>Actinomycetota</taxon>
        <taxon>Actinomycetes</taxon>
        <taxon>Micrococcales</taxon>
        <taxon>Intrasporangiaceae</taxon>
        <taxon>Phycicoccus</taxon>
    </lineage>
</organism>
<dbReference type="InterPro" id="IPR054297">
    <property type="entry name" value="DUF7033"/>
</dbReference>
<protein>
    <submittedName>
        <fullName evidence="2">Polysaccharide deacetylase family protein</fullName>
    </submittedName>
</protein>
<dbReference type="Pfam" id="PF23019">
    <property type="entry name" value="DUF7033"/>
    <property type="match status" value="1"/>
</dbReference>
<dbReference type="InterPro" id="IPR011330">
    <property type="entry name" value="Glyco_hydro/deAcase_b/a-brl"/>
</dbReference>
<sequence length="364" mass="41327">MVPHPLAQQRSDGWELGYDVLELAFWSLTRHEELGRTDLDDRDRFPAVASHAFKHGYLDRPIVDEWLEILGQTLLRQWPGLQLRTRRFATQVSHDADNPSRYAFGGLKPLARMLALDVVRRRDVGAAAKGVVLRARSRHSLQPNDPANTFDWIMEQSDQRGLTSAFHFLCGRTHPTLDAYYDPEDPRIRFLMRAIHDRGHEIGLHPSYGTYRAPDAVAAEFQRLRQVCMEEGIAQSQWGGRMHYLRWDSAATGRALNDAGLDYDNTLSYADAPGFRSGTCIEYPAFDPVSNEPLRLRIRPLVAMEATVIASRYLALGEGEQAFAKFAALKDACRSVRGTFSLLWHNTSLETDRLKELYCQVLDA</sequence>
<proteinExistence type="predicted"/>
<dbReference type="Proteomes" id="UP000515976">
    <property type="component" value="Chromosome"/>
</dbReference>
<reference evidence="2 3" key="1">
    <citation type="submission" date="2020-08" db="EMBL/GenBank/DDBJ databases">
        <title>Genome sequence of Phycicoccus endophyticus JCM 31784T.</title>
        <authorList>
            <person name="Hyun D.-W."/>
            <person name="Bae J.-W."/>
        </authorList>
    </citation>
    <scope>NUCLEOTIDE SEQUENCE [LARGE SCALE GENOMIC DNA]</scope>
    <source>
        <strain evidence="2 3">JCM 31784</strain>
    </source>
</reference>
<accession>A0A7G9R5J6</accession>
<evidence type="ECO:0000313" key="3">
    <source>
        <dbReference type="Proteomes" id="UP000515976"/>
    </source>
</evidence>
<keyword evidence="3" id="KW-1185">Reference proteome</keyword>
<dbReference type="GO" id="GO:0005975">
    <property type="term" value="P:carbohydrate metabolic process"/>
    <property type="evidence" value="ECO:0007669"/>
    <property type="project" value="InterPro"/>
</dbReference>
<dbReference type="CDD" id="cd10931">
    <property type="entry name" value="CE4_u7"/>
    <property type="match status" value="1"/>
</dbReference>
<evidence type="ECO:0000313" key="2">
    <source>
        <dbReference type="EMBL" id="QNN50871.1"/>
    </source>
</evidence>
<gene>
    <name evidence="2" type="ORF">H9L10_02150</name>
</gene>
<dbReference type="KEGG" id="pei:H9L10_02150"/>
<evidence type="ECO:0000259" key="1">
    <source>
        <dbReference type="Pfam" id="PF23019"/>
    </source>
</evidence>
<dbReference type="SUPFAM" id="SSF88713">
    <property type="entry name" value="Glycoside hydrolase/deacetylase"/>
    <property type="match status" value="1"/>
</dbReference>
<dbReference type="EMBL" id="CP060712">
    <property type="protein sequence ID" value="QNN50871.1"/>
    <property type="molecule type" value="Genomic_DNA"/>
</dbReference>
<dbReference type="AlphaFoldDB" id="A0A7G9R5J6"/>
<name>A0A7G9R5J6_9MICO</name>
<dbReference type="Gene3D" id="3.20.20.370">
    <property type="entry name" value="Glycoside hydrolase/deacetylase"/>
    <property type="match status" value="1"/>
</dbReference>